<dbReference type="HOGENOM" id="CLU_2622887_0_0_1"/>
<reference evidence="2" key="2">
    <citation type="submission" date="2015-01" db="EMBL/GenBank/DDBJ databases">
        <title>Evolutionary Origins and Diversification of the Mycorrhizal Mutualists.</title>
        <authorList>
            <consortium name="DOE Joint Genome Institute"/>
            <consortium name="Mycorrhizal Genomics Consortium"/>
            <person name="Kohler A."/>
            <person name="Kuo A."/>
            <person name="Nagy L.G."/>
            <person name="Floudas D."/>
            <person name="Copeland A."/>
            <person name="Barry K.W."/>
            <person name="Cichocki N."/>
            <person name="Veneault-Fourrey C."/>
            <person name="LaButti K."/>
            <person name="Lindquist E.A."/>
            <person name="Lipzen A."/>
            <person name="Lundell T."/>
            <person name="Morin E."/>
            <person name="Murat C."/>
            <person name="Riley R."/>
            <person name="Ohm R."/>
            <person name="Sun H."/>
            <person name="Tunlid A."/>
            <person name="Henrissat B."/>
            <person name="Grigoriev I.V."/>
            <person name="Hibbett D.S."/>
            <person name="Martin F."/>
        </authorList>
    </citation>
    <scope>NUCLEOTIDE SEQUENCE [LARGE SCALE GENOMIC DNA]</scope>
    <source>
        <strain evidence="2">F 1598</strain>
    </source>
</reference>
<dbReference type="EMBL" id="KN833024">
    <property type="protein sequence ID" value="KIM77586.1"/>
    <property type="molecule type" value="Genomic_DNA"/>
</dbReference>
<proteinExistence type="predicted"/>
<dbReference type="AlphaFoldDB" id="A0A0C3FCR7"/>
<accession>A0A0C3FCR7</accession>
<evidence type="ECO:0000313" key="1">
    <source>
        <dbReference type="EMBL" id="KIM77586.1"/>
    </source>
</evidence>
<dbReference type="InParanoid" id="A0A0C3FCR7"/>
<protein>
    <submittedName>
        <fullName evidence="1">Uncharacterized protein</fullName>
    </submittedName>
</protein>
<gene>
    <name evidence="1" type="ORF">PILCRDRAFT_618376</name>
</gene>
<evidence type="ECO:0000313" key="2">
    <source>
        <dbReference type="Proteomes" id="UP000054166"/>
    </source>
</evidence>
<organism evidence="1 2">
    <name type="scientific">Piloderma croceum (strain F 1598)</name>
    <dbReference type="NCBI Taxonomy" id="765440"/>
    <lineage>
        <taxon>Eukaryota</taxon>
        <taxon>Fungi</taxon>
        <taxon>Dikarya</taxon>
        <taxon>Basidiomycota</taxon>
        <taxon>Agaricomycotina</taxon>
        <taxon>Agaricomycetes</taxon>
        <taxon>Agaricomycetidae</taxon>
        <taxon>Atheliales</taxon>
        <taxon>Atheliaceae</taxon>
        <taxon>Piloderma</taxon>
    </lineage>
</organism>
<dbReference type="Proteomes" id="UP000054166">
    <property type="component" value="Unassembled WGS sequence"/>
</dbReference>
<sequence>MKIAAPSEISNCQEYKGTLFFLGVNYILTSKYLRDVVAHRANLEIHQTRKGVASSFDGDIDQNISWLVNIWITQSASF</sequence>
<reference evidence="1 2" key="1">
    <citation type="submission" date="2014-04" db="EMBL/GenBank/DDBJ databases">
        <authorList>
            <consortium name="DOE Joint Genome Institute"/>
            <person name="Kuo A."/>
            <person name="Tarkka M."/>
            <person name="Buscot F."/>
            <person name="Kohler A."/>
            <person name="Nagy L.G."/>
            <person name="Floudas D."/>
            <person name="Copeland A."/>
            <person name="Barry K.W."/>
            <person name="Cichocki N."/>
            <person name="Veneault-Fourrey C."/>
            <person name="LaButti K."/>
            <person name="Lindquist E.A."/>
            <person name="Lipzen A."/>
            <person name="Lundell T."/>
            <person name="Morin E."/>
            <person name="Murat C."/>
            <person name="Sun H."/>
            <person name="Tunlid A."/>
            <person name="Henrissat B."/>
            <person name="Grigoriev I.V."/>
            <person name="Hibbett D.S."/>
            <person name="Martin F."/>
            <person name="Nordberg H.P."/>
            <person name="Cantor M.N."/>
            <person name="Hua S.X."/>
        </authorList>
    </citation>
    <scope>NUCLEOTIDE SEQUENCE [LARGE SCALE GENOMIC DNA]</scope>
    <source>
        <strain evidence="1 2">F 1598</strain>
    </source>
</reference>
<keyword evidence="2" id="KW-1185">Reference proteome</keyword>
<name>A0A0C3FCR7_PILCF</name>